<feature type="transmembrane region" description="Helical" evidence="1">
    <location>
        <begin position="21"/>
        <end position="40"/>
    </location>
</feature>
<accession>A0A7W9CV73</accession>
<dbReference type="Gene3D" id="1.20.5.160">
    <property type="entry name" value="Bacterial aa3 type cytochrome c oxidase subunit IV"/>
    <property type="match status" value="1"/>
</dbReference>
<gene>
    <name evidence="3" type="ORF">GGQ63_001589</name>
</gene>
<protein>
    <recommendedName>
        <fullName evidence="2">Cytochrome c oxidase subunit IV bacterial aa3 type domain-containing protein</fullName>
    </recommendedName>
</protein>
<evidence type="ECO:0000313" key="3">
    <source>
        <dbReference type="EMBL" id="MBB5752535.1"/>
    </source>
</evidence>
<dbReference type="Proteomes" id="UP000523821">
    <property type="component" value="Unassembled WGS sequence"/>
</dbReference>
<organism evidence="3 4">
    <name type="scientific">Prosthecomicrobium pneumaticum</name>
    <dbReference type="NCBI Taxonomy" id="81895"/>
    <lineage>
        <taxon>Bacteria</taxon>
        <taxon>Pseudomonadati</taxon>
        <taxon>Pseudomonadota</taxon>
        <taxon>Alphaproteobacteria</taxon>
        <taxon>Hyphomicrobiales</taxon>
        <taxon>Kaistiaceae</taxon>
        <taxon>Prosthecomicrobium</taxon>
    </lineage>
</organism>
<evidence type="ECO:0000313" key="4">
    <source>
        <dbReference type="Proteomes" id="UP000523821"/>
    </source>
</evidence>
<proteinExistence type="predicted"/>
<comment type="caution">
    <text evidence="3">The sequence shown here is derived from an EMBL/GenBank/DDBJ whole genome shotgun (WGS) entry which is preliminary data.</text>
</comment>
<evidence type="ECO:0000259" key="2">
    <source>
        <dbReference type="Pfam" id="PF07835"/>
    </source>
</evidence>
<dbReference type="SUPFAM" id="SSF81469">
    <property type="entry name" value="Bacterial aa3 type cytochrome c oxidase subunit IV"/>
    <property type="match status" value="1"/>
</dbReference>
<dbReference type="RefSeq" id="WP_183854421.1">
    <property type="nucleotide sequence ID" value="NZ_JACHOO010000003.1"/>
</dbReference>
<keyword evidence="1" id="KW-0472">Membrane</keyword>
<keyword evidence="4" id="KW-1185">Reference proteome</keyword>
<dbReference type="InterPro" id="IPR036596">
    <property type="entry name" value="Cyt-C_aa3_sf"/>
</dbReference>
<keyword evidence="1" id="KW-1133">Transmembrane helix</keyword>
<dbReference type="InterPro" id="IPR012422">
    <property type="entry name" value="Cyt_c_oxidase_su4_bac-aa3"/>
</dbReference>
<keyword evidence="1" id="KW-0812">Transmembrane</keyword>
<dbReference type="AlphaFoldDB" id="A0A7W9CV73"/>
<reference evidence="3 4" key="1">
    <citation type="submission" date="2020-08" db="EMBL/GenBank/DDBJ databases">
        <title>Genomic Encyclopedia of Type Strains, Phase IV (KMG-IV): sequencing the most valuable type-strain genomes for metagenomic binning, comparative biology and taxonomic classification.</title>
        <authorList>
            <person name="Goeker M."/>
        </authorList>
    </citation>
    <scope>NUCLEOTIDE SEQUENCE [LARGE SCALE GENOMIC DNA]</scope>
    <source>
        <strain evidence="3 4">DSM 16268</strain>
    </source>
</reference>
<name>A0A7W9CV73_9HYPH</name>
<sequence length="41" mass="4749">MAGNAMDYREHDRTYRFFTGLTKWGTVAIVVILILMAIFLL</sequence>
<evidence type="ECO:0000256" key="1">
    <source>
        <dbReference type="SAM" id="Phobius"/>
    </source>
</evidence>
<dbReference type="Pfam" id="PF07835">
    <property type="entry name" value="COX4_pro_2"/>
    <property type="match status" value="1"/>
</dbReference>
<dbReference type="EMBL" id="JACHOO010000003">
    <property type="protein sequence ID" value="MBB5752535.1"/>
    <property type="molecule type" value="Genomic_DNA"/>
</dbReference>
<feature type="domain" description="Cytochrome c oxidase subunit IV bacterial aa3 type" evidence="2">
    <location>
        <begin position="3"/>
        <end position="40"/>
    </location>
</feature>